<reference evidence="1 2" key="1">
    <citation type="submission" date="2016-01" db="EMBL/GenBank/DDBJ databases">
        <authorList>
            <person name="Regsiter A."/>
            <person name="william w."/>
        </authorList>
    </citation>
    <scope>NUCLEOTIDE SEQUENCE [LARGE SCALE GENOMIC DNA]</scope>
    <source>
        <strain evidence="1 2">CFBP 6927</strain>
    </source>
</reference>
<evidence type="ECO:0000313" key="1">
    <source>
        <dbReference type="EMBL" id="CUX63609.1"/>
    </source>
</evidence>
<protein>
    <submittedName>
        <fullName evidence="1">Uncharacterized protein</fullName>
    </submittedName>
</protein>
<organism evidence="1 2">
    <name type="scientific">Agrobacterium genomosp. 13 str. CFBP 6927</name>
    <dbReference type="NCBI Taxonomy" id="1183428"/>
    <lineage>
        <taxon>Bacteria</taxon>
        <taxon>Pseudomonadati</taxon>
        <taxon>Pseudomonadota</taxon>
        <taxon>Alphaproteobacteria</taxon>
        <taxon>Hyphomicrobiales</taxon>
        <taxon>Rhizobiaceae</taxon>
        <taxon>Rhizobium/Agrobacterium group</taxon>
        <taxon>Agrobacterium</taxon>
        <taxon>Agrobacterium tumefaciens complex</taxon>
    </lineage>
</organism>
<keyword evidence="2" id="KW-1185">Reference proteome</keyword>
<accession>A0ABM9VMT9</accession>
<name>A0ABM9VMT9_9HYPH</name>
<comment type="caution">
    <text evidence="1">The sequence shown here is derived from an EMBL/GenBank/DDBJ whole genome shotgun (WGS) entry which is preliminary data.</text>
</comment>
<gene>
    <name evidence="1" type="ORF">AGR13a_Lc90084</name>
</gene>
<dbReference type="Proteomes" id="UP000191812">
    <property type="component" value="Unassembled WGS sequence"/>
</dbReference>
<evidence type="ECO:0000313" key="2">
    <source>
        <dbReference type="Proteomes" id="UP000191812"/>
    </source>
</evidence>
<proteinExistence type="predicted"/>
<sequence length="75" mass="8257">MDQTTLQAMNAIQQILEGLSVENKLMALGAVSALEIANHHMGRDEKNELSHRFAASFLGTFSDLMEMRGRTNAHG</sequence>
<dbReference type="RefSeq" id="WP_139786093.1">
    <property type="nucleotide sequence ID" value="NZ_LT009757.1"/>
</dbReference>
<dbReference type="EMBL" id="FBWH01000048">
    <property type="protein sequence ID" value="CUX63609.1"/>
    <property type="molecule type" value="Genomic_DNA"/>
</dbReference>